<dbReference type="AlphaFoldDB" id="A0A0F9DPU5"/>
<dbReference type="EMBL" id="LAZR01028061">
    <property type="protein sequence ID" value="KKL63739.1"/>
    <property type="molecule type" value="Genomic_DNA"/>
</dbReference>
<proteinExistence type="predicted"/>
<name>A0A0F9DPU5_9ZZZZ</name>
<organism evidence="1">
    <name type="scientific">marine sediment metagenome</name>
    <dbReference type="NCBI Taxonomy" id="412755"/>
    <lineage>
        <taxon>unclassified sequences</taxon>
        <taxon>metagenomes</taxon>
        <taxon>ecological metagenomes</taxon>
    </lineage>
</organism>
<evidence type="ECO:0000313" key="1">
    <source>
        <dbReference type="EMBL" id="KKL63739.1"/>
    </source>
</evidence>
<protein>
    <submittedName>
        <fullName evidence="1">Uncharacterized protein</fullName>
    </submittedName>
</protein>
<sequence length="107" mass="12130">METKTDKTVAIEILRQLGGNRFIAMTGAKNFVCDNSSMSFQIPQTMTRDRISHIKITLNSMDTYDIKYFNIRGVNIKIIDTFEGVYNDMLQEVISNRTGLNLVVCSA</sequence>
<comment type="caution">
    <text evidence="1">The sequence shown here is derived from an EMBL/GenBank/DDBJ whole genome shotgun (WGS) entry which is preliminary data.</text>
</comment>
<reference evidence="1" key="1">
    <citation type="journal article" date="2015" name="Nature">
        <title>Complex archaea that bridge the gap between prokaryotes and eukaryotes.</title>
        <authorList>
            <person name="Spang A."/>
            <person name="Saw J.H."/>
            <person name="Jorgensen S.L."/>
            <person name="Zaremba-Niedzwiedzka K."/>
            <person name="Martijn J."/>
            <person name="Lind A.E."/>
            <person name="van Eijk R."/>
            <person name="Schleper C."/>
            <person name="Guy L."/>
            <person name="Ettema T.J."/>
        </authorList>
    </citation>
    <scope>NUCLEOTIDE SEQUENCE</scope>
</reference>
<gene>
    <name evidence="1" type="ORF">LCGC14_2172130</name>
</gene>
<accession>A0A0F9DPU5</accession>